<comment type="pathway">
    <text evidence="1 8">Amino-acid biosynthesis; L-isoleucine biosynthesis; L-isoleucine from 2-oxobutanoate: step 1/4.</text>
</comment>
<dbReference type="InterPro" id="IPR027271">
    <property type="entry name" value="Acetolactate_synth/TF_NikR_C"/>
</dbReference>
<dbReference type="CDD" id="cd04878">
    <property type="entry name" value="ACT_AHAS"/>
    <property type="match status" value="1"/>
</dbReference>
<dbReference type="NCBIfam" id="NF008864">
    <property type="entry name" value="PRK11895.1"/>
    <property type="match status" value="1"/>
</dbReference>
<dbReference type="GO" id="GO:1990610">
    <property type="term" value="F:acetolactate synthase regulator activity"/>
    <property type="evidence" value="ECO:0007669"/>
    <property type="project" value="UniProtKB-UniRule"/>
</dbReference>
<dbReference type="GO" id="GO:0005829">
    <property type="term" value="C:cytosol"/>
    <property type="evidence" value="ECO:0007669"/>
    <property type="project" value="TreeGrafter"/>
</dbReference>
<reference evidence="10" key="1">
    <citation type="submission" date="2020-09" db="EMBL/GenBank/DDBJ databases">
        <title>Pelobacter alkaliphilus sp. nov., a novel anaerobic arsenate-reducing bacterium from terrestrial mud volcano.</title>
        <authorList>
            <person name="Khomyakova M.A."/>
            <person name="Merkel A.Y."/>
            <person name="Slobodkin A.I."/>
        </authorList>
    </citation>
    <scope>NUCLEOTIDE SEQUENCE</scope>
    <source>
        <strain evidence="10">M08fum</strain>
    </source>
</reference>
<name>A0A8J6QY49_9BACT</name>
<dbReference type="GO" id="GO:0003984">
    <property type="term" value="F:acetolactate synthase activity"/>
    <property type="evidence" value="ECO:0007669"/>
    <property type="project" value="UniProtKB-UniRule"/>
</dbReference>
<gene>
    <name evidence="10" type="primary">ilvN</name>
    <name evidence="10" type="ORF">ICT70_09735</name>
</gene>
<comment type="pathway">
    <text evidence="2 8">Amino-acid biosynthesis; L-valine biosynthesis; L-valine from pyruvate: step 1/4.</text>
</comment>
<dbReference type="InterPro" id="IPR002912">
    <property type="entry name" value="ACT_dom"/>
</dbReference>
<dbReference type="InterPro" id="IPR054480">
    <property type="entry name" value="AHAS_small-like_ACT"/>
</dbReference>
<keyword evidence="6 8" id="KW-0100">Branched-chain amino acid biosynthesis</keyword>
<dbReference type="PROSITE" id="PS51671">
    <property type="entry name" value="ACT"/>
    <property type="match status" value="1"/>
</dbReference>
<comment type="subunit">
    <text evidence="4 8">Dimer of large and small chains.</text>
</comment>
<keyword evidence="11" id="KW-1185">Reference proteome</keyword>
<dbReference type="RefSeq" id="WP_191156031.1">
    <property type="nucleotide sequence ID" value="NZ_JACWUN010000010.1"/>
</dbReference>
<evidence type="ECO:0000256" key="2">
    <source>
        <dbReference type="ARBA" id="ARBA00005025"/>
    </source>
</evidence>
<protein>
    <recommendedName>
        <fullName evidence="8">Acetolactate synthase small subunit</fullName>
        <shortName evidence="8">AHAS</shortName>
        <shortName evidence="8">ALS</shortName>
        <ecNumber evidence="8">2.2.1.6</ecNumber>
    </recommendedName>
    <alternativeName>
        <fullName evidence="8">Acetohydroxy-acid synthase small subunit</fullName>
    </alternativeName>
</protein>
<evidence type="ECO:0000313" key="11">
    <source>
        <dbReference type="Proteomes" id="UP000632828"/>
    </source>
</evidence>
<keyword evidence="5 8" id="KW-0028">Amino-acid biosynthesis</keyword>
<dbReference type="InterPro" id="IPR004789">
    <property type="entry name" value="Acetalactate_synth_ssu"/>
</dbReference>
<comment type="function">
    <text evidence="8">Catalyzes the conversion of 2 pyruvate molecules into acetolactate in the first common step of the biosynthetic pathway of the branched-amino acids such as leucine, isoleucine, and valine.</text>
</comment>
<dbReference type="InterPro" id="IPR039557">
    <property type="entry name" value="AHAS_ACT"/>
</dbReference>
<evidence type="ECO:0000256" key="7">
    <source>
        <dbReference type="ARBA" id="ARBA00048670"/>
    </source>
</evidence>
<evidence type="ECO:0000256" key="3">
    <source>
        <dbReference type="ARBA" id="ARBA00006341"/>
    </source>
</evidence>
<dbReference type="NCBIfam" id="TIGR00119">
    <property type="entry name" value="acolac_sm"/>
    <property type="match status" value="1"/>
</dbReference>
<evidence type="ECO:0000313" key="10">
    <source>
        <dbReference type="EMBL" id="MBD1400953.1"/>
    </source>
</evidence>
<organism evidence="10 11">
    <name type="scientific">Pelovirga terrestris</name>
    <dbReference type="NCBI Taxonomy" id="2771352"/>
    <lineage>
        <taxon>Bacteria</taxon>
        <taxon>Pseudomonadati</taxon>
        <taxon>Thermodesulfobacteriota</taxon>
        <taxon>Desulfuromonadia</taxon>
        <taxon>Geobacterales</taxon>
        <taxon>Geobacteraceae</taxon>
        <taxon>Pelovirga</taxon>
    </lineage>
</organism>
<evidence type="ECO:0000256" key="6">
    <source>
        <dbReference type="ARBA" id="ARBA00023304"/>
    </source>
</evidence>
<dbReference type="InterPro" id="IPR019455">
    <property type="entry name" value="Acetolactate_synth_ssu_C"/>
</dbReference>
<comment type="catalytic activity">
    <reaction evidence="7 8">
        <text>2 pyruvate + H(+) = (2S)-2-acetolactate + CO2</text>
        <dbReference type="Rhea" id="RHEA:25249"/>
        <dbReference type="ChEBI" id="CHEBI:15361"/>
        <dbReference type="ChEBI" id="CHEBI:15378"/>
        <dbReference type="ChEBI" id="CHEBI:16526"/>
        <dbReference type="ChEBI" id="CHEBI:58476"/>
        <dbReference type="EC" id="2.2.1.6"/>
    </reaction>
</comment>
<dbReference type="Proteomes" id="UP000632828">
    <property type="component" value="Unassembled WGS sequence"/>
</dbReference>
<sequence>MRHTISVLVENEFGVLSRVSGLFSGRGFNIESLSVAPTLEPNTSRMTIVTTGDDRVLEQITKQLNKLISTIKVVDFTSKDFIARELALIKVATEADTRAEALRIVDIFRAKVIDVTPKTYTIEITGAPAKINGILELLRPMGIKEVVRSGPVVIGRGAKGVSG</sequence>
<feature type="domain" description="ACT" evidence="9">
    <location>
        <begin position="4"/>
        <end position="78"/>
    </location>
</feature>
<accession>A0A8J6QY49</accession>
<dbReference type="EMBL" id="JACWUN010000010">
    <property type="protein sequence ID" value="MBD1400953.1"/>
    <property type="molecule type" value="Genomic_DNA"/>
</dbReference>
<evidence type="ECO:0000256" key="5">
    <source>
        <dbReference type="ARBA" id="ARBA00022605"/>
    </source>
</evidence>
<comment type="caution">
    <text evidence="10">The sequence shown here is derived from an EMBL/GenBank/DDBJ whole genome shotgun (WGS) entry which is preliminary data.</text>
</comment>
<dbReference type="SUPFAM" id="SSF55021">
    <property type="entry name" value="ACT-like"/>
    <property type="match status" value="2"/>
</dbReference>
<dbReference type="UniPathway" id="UPA00047">
    <property type="reaction ID" value="UER00055"/>
</dbReference>
<dbReference type="Pfam" id="PF10369">
    <property type="entry name" value="ALS_ss_C"/>
    <property type="match status" value="1"/>
</dbReference>
<dbReference type="AlphaFoldDB" id="A0A8J6QY49"/>
<dbReference type="Gene3D" id="3.30.70.260">
    <property type="match status" value="1"/>
</dbReference>
<comment type="similarity">
    <text evidence="3 8">Belongs to the acetolactate synthase small subunit family.</text>
</comment>
<keyword evidence="8 10" id="KW-0808">Transferase</keyword>
<dbReference type="GO" id="GO:0009097">
    <property type="term" value="P:isoleucine biosynthetic process"/>
    <property type="evidence" value="ECO:0007669"/>
    <property type="project" value="UniProtKB-UniRule"/>
</dbReference>
<evidence type="ECO:0000259" key="9">
    <source>
        <dbReference type="PROSITE" id="PS51671"/>
    </source>
</evidence>
<evidence type="ECO:0000256" key="8">
    <source>
        <dbReference type="RuleBase" id="RU368092"/>
    </source>
</evidence>
<dbReference type="PANTHER" id="PTHR30239">
    <property type="entry name" value="ACETOLACTATE SYNTHASE SMALL SUBUNIT"/>
    <property type="match status" value="1"/>
</dbReference>
<dbReference type="PANTHER" id="PTHR30239:SF0">
    <property type="entry name" value="ACETOLACTATE SYNTHASE SMALL SUBUNIT 1, CHLOROPLASTIC"/>
    <property type="match status" value="1"/>
</dbReference>
<dbReference type="FunFam" id="3.30.70.1150:FF:000001">
    <property type="entry name" value="Acetolactate synthase small subunit"/>
    <property type="match status" value="1"/>
</dbReference>
<dbReference type="GO" id="GO:0009099">
    <property type="term" value="P:L-valine biosynthetic process"/>
    <property type="evidence" value="ECO:0007669"/>
    <property type="project" value="UniProtKB-UniRule"/>
</dbReference>
<dbReference type="Gene3D" id="3.30.70.1150">
    <property type="entry name" value="ACT-like. Chain A, domain 2"/>
    <property type="match status" value="1"/>
</dbReference>
<evidence type="ECO:0000256" key="1">
    <source>
        <dbReference type="ARBA" id="ARBA00004974"/>
    </source>
</evidence>
<dbReference type="EC" id="2.2.1.6" evidence="8"/>
<dbReference type="Pfam" id="PF22629">
    <property type="entry name" value="ACT_AHAS_ss"/>
    <property type="match status" value="1"/>
</dbReference>
<evidence type="ECO:0000256" key="4">
    <source>
        <dbReference type="ARBA" id="ARBA00011744"/>
    </source>
</evidence>
<dbReference type="UniPathway" id="UPA00049">
    <property type="reaction ID" value="UER00059"/>
</dbReference>
<dbReference type="FunFam" id="3.30.70.260:FF:000001">
    <property type="entry name" value="Acetolactate synthase, small subunit"/>
    <property type="match status" value="1"/>
</dbReference>
<dbReference type="InterPro" id="IPR045865">
    <property type="entry name" value="ACT-like_dom_sf"/>
</dbReference>
<proteinExistence type="inferred from homology"/>